<dbReference type="OrthoDB" id="40579at2759"/>
<dbReference type="InterPro" id="IPR036412">
    <property type="entry name" value="HAD-like_sf"/>
</dbReference>
<dbReference type="Proteomes" id="UP000267251">
    <property type="component" value="Unassembled WGS sequence"/>
</dbReference>
<dbReference type="NCBIfam" id="TIGR01509">
    <property type="entry name" value="HAD-SF-IA-v3"/>
    <property type="match status" value="1"/>
</dbReference>
<accession>A0A4P9Y4F8</accession>
<dbReference type="Pfam" id="PF00702">
    <property type="entry name" value="Hydrolase"/>
    <property type="match status" value="1"/>
</dbReference>
<evidence type="ECO:0000256" key="3">
    <source>
        <dbReference type="ARBA" id="ARBA00022801"/>
    </source>
</evidence>
<keyword evidence="2" id="KW-0479">Metal-binding</keyword>
<dbReference type="PANTHER" id="PTHR18901">
    <property type="entry name" value="2-DEOXYGLUCOSE-6-PHOSPHATE PHOSPHATASE 2"/>
    <property type="match status" value="1"/>
</dbReference>
<dbReference type="Gene3D" id="1.10.150.240">
    <property type="entry name" value="Putative phosphatase, domain 2"/>
    <property type="match status" value="1"/>
</dbReference>
<dbReference type="InterPro" id="IPR023214">
    <property type="entry name" value="HAD_sf"/>
</dbReference>
<dbReference type="SUPFAM" id="SSF56784">
    <property type="entry name" value="HAD-like"/>
    <property type="match status" value="1"/>
</dbReference>
<evidence type="ECO:0000256" key="4">
    <source>
        <dbReference type="ARBA" id="ARBA00022842"/>
    </source>
</evidence>
<dbReference type="InterPro" id="IPR006439">
    <property type="entry name" value="HAD-SF_hydro_IA"/>
</dbReference>
<dbReference type="InterPro" id="IPR023198">
    <property type="entry name" value="PGP-like_dom2"/>
</dbReference>
<dbReference type="FunFam" id="1.10.150.240:FF:000001">
    <property type="entry name" value="Haloacid dehalogenase-like hydrolase domain"/>
    <property type="match status" value="1"/>
</dbReference>
<dbReference type="PANTHER" id="PTHR18901:SF38">
    <property type="entry name" value="PSEUDOURIDINE-5'-PHOSPHATASE"/>
    <property type="match status" value="1"/>
</dbReference>
<evidence type="ECO:0000256" key="2">
    <source>
        <dbReference type="ARBA" id="ARBA00022723"/>
    </source>
</evidence>
<evidence type="ECO:0000256" key="1">
    <source>
        <dbReference type="ARBA" id="ARBA00001946"/>
    </source>
</evidence>
<name>A0A4P9Y4F8_9FUNG</name>
<sequence length="228" mass="25519">MAPQITSILFDNDGLLLNTEHLYTEISQAILTPYGKEFTWDIKVKMMGRTEREGATILLEHLKIPMTVDEYIDKKREIQWDFFAKSEFLPGAQRLLKHLIRHKVPMCVATGSDKKAFEHKTLRHQHVYSAFGDRVVCGDDPAVKKGKPSPDIFLEAARRIDADPATTLVFEDSANGVAAARAAGMSVVWIPDPRTDQTATDATEVLASLEDFKPEKYGLAPFAAEDEE</sequence>
<dbReference type="GO" id="GO:0016791">
    <property type="term" value="F:phosphatase activity"/>
    <property type="evidence" value="ECO:0007669"/>
    <property type="project" value="UniProtKB-ARBA"/>
</dbReference>
<proteinExistence type="predicted"/>
<dbReference type="Gene3D" id="3.40.50.1000">
    <property type="entry name" value="HAD superfamily/HAD-like"/>
    <property type="match status" value="1"/>
</dbReference>
<protein>
    <submittedName>
        <fullName evidence="5">HAD-like domain-containing protein</fullName>
    </submittedName>
</protein>
<dbReference type="GO" id="GO:0046872">
    <property type="term" value="F:metal ion binding"/>
    <property type="evidence" value="ECO:0007669"/>
    <property type="project" value="UniProtKB-KW"/>
</dbReference>
<evidence type="ECO:0000313" key="6">
    <source>
        <dbReference type="Proteomes" id="UP000267251"/>
    </source>
</evidence>
<dbReference type="FunFam" id="3.40.50.1000:FF:000055">
    <property type="entry name" value="Haloacid dehalogenase-like hydrolase family protein"/>
    <property type="match status" value="1"/>
</dbReference>
<reference evidence="6" key="1">
    <citation type="journal article" date="2018" name="Nat. Microbiol.">
        <title>Leveraging single-cell genomics to expand the fungal tree of life.</title>
        <authorList>
            <person name="Ahrendt S.R."/>
            <person name="Quandt C.A."/>
            <person name="Ciobanu D."/>
            <person name="Clum A."/>
            <person name="Salamov A."/>
            <person name="Andreopoulos B."/>
            <person name="Cheng J.F."/>
            <person name="Woyke T."/>
            <person name="Pelin A."/>
            <person name="Henrissat B."/>
            <person name="Reynolds N.K."/>
            <person name="Benny G.L."/>
            <person name="Smith M.E."/>
            <person name="James T.Y."/>
            <person name="Grigoriev I.V."/>
        </authorList>
    </citation>
    <scope>NUCLEOTIDE SEQUENCE [LARGE SCALE GENOMIC DNA]</scope>
</reference>
<evidence type="ECO:0000313" key="5">
    <source>
        <dbReference type="EMBL" id="RKP13795.1"/>
    </source>
</evidence>
<dbReference type="AlphaFoldDB" id="A0A4P9Y4F8"/>
<comment type="cofactor">
    <cofactor evidence="1">
        <name>Mg(2+)</name>
        <dbReference type="ChEBI" id="CHEBI:18420"/>
    </cofactor>
</comment>
<gene>
    <name evidence="5" type="ORF">BJ684DRAFT_15837</name>
</gene>
<dbReference type="SFLD" id="SFLDG01129">
    <property type="entry name" value="C1.5:_HAD__Beta-PGM__Phosphata"/>
    <property type="match status" value="1"/>
</dbReference>
<keyword evidence="4" id="KW-0460">Magnesium</keyword>
<dbReference type="SFLD" id="SFLDS00003">
    <property type="entry name" value="Haloacid_Dehalogenase"/>
    <property type="match status" value="1"/>
</dbReference>
<organism evidence="5 6">
    <name type="scientific">Piptocephalis cylindrospora</name>
    <dbReference type="NCBI Taxonomy" id="1907219"/>
    <lineage>
        <taxon>Eukaryota</taxon>
        <taxon>Fungi</taxon>
        <taxon>Fungi incertae sedis</taxon>
        <taxon>Zoopagomycota</taxon>
        <taxon>Zoopagomycotina</taxon>
        <taxon>Zoopagomycetes</taxon>
        <taxon>Zoopagales</taxon>
        <taxon>Piptocephalidaceae</taxon>
        <taxon>Piptocephalis</taxon>
    </lineage>
</organism>
<dbReference type="EMBL" id="KZ987942">
    <property type="protein sequence ID" value="RKP13795.1"/>
    <property type="molecule type" value="Genomic_DNA"/>
</dbReference>
<keyword evidence="6" id="KW-1185">Reference proteome</keyword>
<keyword evidence="3" id="KW-0378">Hydrolase</keyword>